<proteinExistence type="predicted"/>
<evidence type="ECO:0000313" key="4">
    <source>
        <dbReference type="Proteomes" id="UP000729402"/>
    </source>
</evidence>
<keyword evidence="4" id="KW-1185">Reference proteome</keyword>
<comment type="caution">
    <text evidence="3">The sequence shown here is derived from an EMBL/GenBank/DDBJ whole genome shotgun (WGS) entry which is preliminary data.</text>
</comment>
<organism evidence="3 4">
    <name type="scientific">Zizania palustris</name>
    <name type="common">Northern wild rice</name>
    <dbReference type="NCBI Taxonomy" id="103762"/>
    <lineage>
        <taxon>Eukaryota</taxon>
        <taxon>Viridiplantae</taxon>
        <taxon>Streptophyta</taxon>
        <taxon>Embryophyta</taxon>
        <taxon>Tracheophyta</taxon>
        <taxon>Spermatophyta</taxon>
        <taxon>Magnoliopsida</taxon>
        <taxon>Liliopsida</taxon>
        <taxon>Poales</taxon>
        <taxon>Poaceae</taxon>
        <taxon>BOP clade</taxon>
        <taxon>Oryzoideae</taxon>
        <taxon>Oryzeae</taxon>
        <taxon>Zizaniinae</taxon>
        <taxon>Zizania</taxon>
    </lineage>
</organism>
<dbReference type="PROSITE" id="PS51257">
    <property type="entry name" value="PROKAR_LIPOPROTEIN"/>
    <property type="match status" value="1"/>
</dbReference>
<dbReference type="Proteomes" id="UP000729402">
    <property type="component" value="Unassembled WGS sequence"/>
</dbReference>
<evidence type="ECO:0000313" key="3">
    <source>
        <dbReference type="EMBL" id="KAG8090329.1"/>
    </source>
</evidence>
<dbReference type="AlphaFoldDB" id="A0A8J6BN15"/>
<accession>A0A8J6BN15</accession>
<reference evidence="3" key="2">
    <citation type="submission" date="2021-02" db="EMBL/GenBank/DDBJ databases">
        <authorList>
            <person name="Kimball J.A."/>
            <person name="Haas M.W."/>
            <person name="Macchietto M."/>
            <person name="Kono T."/>
            <person name="Duquette J."/>
            <person name="Shao M."/>
        </authorList>
    </citation>
    <scope>NUCLEOTIDE SEQUENCE</scope>
    <source>
        <tissue evidence="3">Fresh leaf tissue</tissue>
    </source>
</reference>
<feature type="region of interest" description="Disordered" evidence="1">
    <location>
        <begin position="127"/>
        <end position="148"/>
    </location>
</feature>
<name>A0A8J6BN15_ZIZPA</name>
<evidence type="ECO:0000256" key="1">
    <source>
        <dbReference type="SAM" id="MobiDB-lite"/>
    </source>
</evidence>
<feature type="signal peptide" evidence="2">
    <location>
        <begin position="1"/>
        <end position="24"/>
    </location>
</feature>
<protein>
    <submittedName>
        <fullName evidence="3">Uncharacterized protein</fullName>
    </submittedName>
</protein>
<evidence type="ECO:0000256" key="2">
    <source>
        <dbReference type="SAM" id="SignalP"/>
    </source>
</evidence>
<keyword evidence="2" id="KW-0732">Signal</keyword>
<dbReference type="EMBL" id="JAAALK010000081">
    <property type="protein sequence ID" value="KAG8090329.1"/>
    <property type="molecule type" value="Genomic_DNA"/>
</dbReference>
<feature type="compositionally biased region" description="Low complexity" evidence="1">
    <location>
        <begin position="139"/>
        <end position="148"/>
    </location>
</feature>
<sequence length="148" mass="16140">MAMMAKQDTRLLMLAALMVILSCASEIAVRRSSLVQLDGDDGIGCDLQRMPDKNSSAGGEDDSDAHAHLMPTAGQVREHCYDVAGCTLENCRSDCRVTHFDENLAYCQNDNRCCCKYILLPFHEADNPGPGTDLGPDPQQQQQQHAAA</sequence>
<gene>
    <name evidence="3" type="ORF">GUJ93_ZPchr0011g28068</name>
</gene>
<feature type="chain" id="PRO_5035209378" evidence="2">
    <location>
        <begin position="25"/>
        <end position="148"/>
    </location>
</feature>
<reference evidence="3" key="1">
    <citation type="journal article" date="2021" name="bioRxiv">
        <title>Whole Genome Assembly and Annotation of Northern Wild Rice, Zizania palustris L., Supports a Whole Genome Duplication in the Zizania Genus.</title>
        <authorList>
            <person name="Haas M."/>
            <person name="Kono T."/>
            <person name="Macchietto M."/>
            <person name="Millas R."/>
            <person name="McGilp L."/>
            <person name="Shao M."/>
            <person name="Duquette J."/>
            <person name="Hirsch C.N."/>
            <person name="Kimball J."/>
        </authorList>
    </citation>
    <scope>NUCLEOTIDE SEQUENCE</scope>
    <source>
        <tissue evidence="3">Fresh leaf tissue</tissue>
    </source>
</reference>